<dbReference type="Gene3D" id="1.10.1200.10">
    <property type="entry name" value="ACP-like"/>
    <property type="match status" value="1"/>
</dbReference>
<dbReference type="EMBL" id="FOLO01000094">
    <property type="protein sequence ID" value="SFD72795.1"/>
    <property type="molecule type" value="Genomic_DNA"/>
</dbReference>
<dbReference type="InterPro" id="IPR009081">
    <property type="entry name" value="PP-bd_ACP"/>
</dbReference>
<dbReference type="PROSITE" id="PS00012">
    <property type="entry name" value="PHOSPHOPANTETHEINE"/>
    <property type="match status" value="1"/>
</dbReference>
<organism evidence="4 5">
    <name type="scientific">Pseudoalteromonas denitrificans DSM 6059</name>
    <dbReference type="NCBI Taxonomy" id="1123010"/>
    <lineage>
        <taxon>Bacteria</taxon>
        <taxon>Pseudomonadati</taxon>
        <taxon>Pseudomonadota</taxon>
        <taxon>Gammaproteobacteria</taxon>
        <taxon>Alteromonadales</taxon>
        <taxon>Pseudoalteromonadaceae</taxon>
        <taxon>Pseudoalteromonas</taxon>
    </lineage>
</organism>
<dbReference type="SUPFAM" id="SSF47336">
    <property type="entry name" value="ACP-like"/>
    <property type="match status" value="1"/>
</dbReference>
<evidence type="ECO:0000313" key="5">
    <source>
        <dbReference type="Proteomes" id="UP000198862"/>
    </source>
</evidence>
<evidence type="ECO:0000259" key="3">
    <source>
        <dbReference type="PROSITE" id="PS50075"/>
    </source>
</evidence>
<feature type="domain" description="Carrier" evidence="3">
    <location>
        <begin position="1"/>
        <end position="78"/>
    </location>
</feature>
<accession>A0A1I1UQC2</accession>
<dbReference type="GO" id="GO:0043041">
    <property type="term" value="P:amino acid activation for nonribosomal peptide biosynthetic process"/>
    <property type="evidence" value="ECO:0007669"/>
    <property type="project" value="TreeGrafter"/>
</dbReference>
<dbReference type="STRING" id="1123010.SAMN02745724_05302"/>
<evidence type="ECO:0000256" key="1">
    <source>
        <dbReference type="ARBA" id="ARBA00022450"/>
    </source>
</evidence>
<dbReference type="PROSITE" id="PS50075">
    <property type="entry name" value="CARRIER"/>
    <property type="match status" value="1"/>
</dbReference>
<dbReference type="InterPro" id="IPR006162">
    <property type="entry name" value="Ppantetheine_attach_site"/>
</dbReference>
<name>A0A1I1UQC2_9GAMM</name>
<keyword evidence="1" id="KW-0596">Phosphopantetheine</keyword>
<dbReference type="GO" id="GO:0044550">
    <property type="term" value="P:secondary metabolite biosynthetic process"/>
    <property type="evidence" value="ECO:0007669"/>
    <property type="project" value="TreeGrafter"/>
</dbReference>
<dbReference type="Proteomes" id="UP000198862">
    <property type="component" value="Unassembled WGS sequence"/>
</dbReference>
<dbReference type="RefSeq" id="WP_143085168.1">
    <property type="nucleotide sequence ID" value="NZ_FOLO01000094.1"/>
</dbReference>
<dbReference type="AlphaFoldDB" id="A0A1I1UQC2"/>
<gene>
    <name evidence="4" type="ORF">SAMN02745724_05302</name>
</gene>
<reference evidence="4 5" key="1">
    <citation type="submission" date="2016-10" db="EMBL/GenBank/DDBJ databases">
        <authorList>
            <person name="de Groot N.N."/>
        </authorList>
    </citation>
    <scope>NUCLEOTIDE SEQUENCE [LARGE SCALE GENOMIC DNA]</scope>
    <source>
        <strain evidence="4 5">DSM 6059</strain>
    </source>
</reference>
<dbReference type="InterPro" id="IPR036736">
    <property type="entry name" value="ACP-like_sf"/>
</dbReference>
<dbReference type="PANTHER" id="PTHR45527">
    <property type="entry name" value="NONRIBOSOMAL PEPTIDE SYNTHETASE"/>
    <property type="match status" value="1"/>
</dbReference>
<keyword evidence="2" id="KW-0597">Phosphoprotein</keyword>
<feature type="non-terminal residue" evidence="4">
    <location>
        <position position="1"/>
    </location>
</feature>
<dbReference type="GO" id="GO:0031177">
    <property type="term" value="F:phosphopantetheine binding"/>
    <property type="evidence" value="ECO:0007669"/>
    <property type="project" value="TreeGrafter"/>
</dbReference>
<proteinExistence type="predicted"/>
<dbReference type="OrthoDB" id="6297021at2"/>
<keyword evidence="5" id="KW-1185">Reference proteome</keyword>
<evidence type="ECO:0000256" key="2">
    <source>
        <dbReference type="ARBA" id="ARBA00022553"/>
    </source>
</evidence>
<protein>
    <submittedName>
        <fullName evidence="4">Phosphopantetheine attachment site</fullName>
    </submittedName>
</protein>
<sequence length="96" mass="11023">TDTEKALVNIWSGLLNLEADKISTTANFFELGGHSILVIKLLQLINSHFELQFELMDLYSKENIKTFAQYVELVTTLHSKSVIINESNEEFEDFEL</sequence>
<dbReference type="Pfam" id="PF00550">
    <property type="entry name" value="PP-binding"/>
    <property type="match status" value="1"/>
</dbReference>
<dbReference type="GO" id="GO:0005737">
    <property type="term" value="C:cytoplasm"/>
    <property type="evidence" value="ECO:0007669"/>
    <property type="project" value="TreeGrafter"/>
</dbReference>
<evidence type="ECO:0000313" key="4">
    <source>
        <dbReference type="EMBL" id="SFD72795.1"/>
    </source>
</evidence>
<dbReference type="PANTHER" id="PTHR45527:SF1">
    <property type="entry name" value="FATTY ACID SYNTHASE"/>
    <property type="match status" value="1"/>
</dbReference>